<evidence type="ECO:0000256" key="6">
    <source>
        <dbReference type="ARBA" id="ARBA00023242"/>
    </source>
</evidence>
<dbReference type="GO" id="GO:0008270">
    <property type="term" value="F:zinc ion binding"/>
    <property type="evidence" value="ECO:0007669"/>
    <property type="project" value="InterPro"/>
</dbReference>
<evidence type="ECO:0000256" key="3">
    <source>
        <dbReference type="ARBA" id="ARBA00023015"/>
    </source>
</evidence>
<evidence type="ECO:0000256" key="7">
    <source>
        <dbReference type="SAM" id="MobiDB-lite"/>
    </source>
</evidence>
<dbReference type="EMBL" id="CAJVPA010000189">
    <property type="protein sequence ID" value="CAG8383399.1"/>
    <property type="molecule type" value="Genomic_DNA"/>
</dbReference>
<accession>A0A9W4NIN1</accession>
<evidence type="ECO:0000313" key="9">
    <source>
        <dbReference type="EMBL" id="CAG8383399.1"/>
    </source>
</evidence>
<reference evidence="9" key="1">
    <citation type="submission" date="2021-07" db="EMBL/GenBank/DDBJ databases">
        <authorList>
            <person name="Branca A.L. A."/>
        </authorList>
    </citation>
    <scope>NUCLEOTIDE SEQUENCE</scope>
</reference>
<dbReference type="AlphaFoldDB" id="A0A9W4NIN1"/>
<keyword evidence="1" id="KW-0479">Metal-binding</keyword>
<name>A0A9W4NIN1_9EURO</name>
<dbReference type="PANTHER" id="PTHR36206">
    <property type="entry name" value="ASPERCRYPTIN BIOSYNTHESIS CLUSTER-SPECIFIC TRANSCRIPTION REGULATOR ATNN-RELATED"/>
    <property type="match status" value="1"/>
</dbReference>
<feature type="region of interest" description="Disordered" evidence="7">
    <location>
        <begin position="560"/>
        <end position="579"/>
    </location>
</feature>
<dbReference type="SUPFAM" id="SSF57701">
    <property type="entry name" value="Zn2/Cys6 DNA-binding domain"/>
    <property type="match status" value="1"/>
</dbReference>
<dbReference type="InterPro" id="IPR052360">
    <property type="entry name" value="Transcr_Regulatory_Proteins"/>
</dbReference>
<evidence type="ECO:0000259" key="8">
    <source>
        <dbReference type="PROSITE" id="PS50048"/>
    </source>
</evidence>
<dbReference type="PANTHER" id="PTHR36206:SF13">
    <property type="entry name" value="TRANSCRIPTIONAL REGULATORY PROTEIN MOC3"/>
    <property type="match status" value="1"/>
</dbReference>
<dbReference type="SMART" id="SM00066">
    <property type="entry name" value="GAL4"/>
    <property type="match status" value="1"/>
</dbReference>
<feature type="domain" description="Zn(2)-C6 fungal-type" evidence="8">
    <location>
        <begin position="10"/>
        <end position="38"/>
    </location>
</feature>
<evidence type="ECO:0000256" key="1">
    <source>
        <dbReference type="ARBA" id="ARBA00022723"/>
    </source>
</evidence>
<dbReference type="InterPro" id="IPR036864">
    <property type="entry name" value="Zn2-C6_fun-type_DNA-bd_sf"/>
</dbReference>
<keyword evidence="3" id="KW-0805">Transcription regulation</keyword>
<dbReference type="InterPro" id="IPR021858">
    <property type="entry name" value="Fun_TF"/>
</dbReference>
<evidence type="ECO:0000256" key="5">
    <source>
        <dbReference type="ARBA" id="ARBA00023163"/>
    </source>
</evidence>
<keyword evidence="2" id="KW-0862">Zinc</keyword>
<gene>
    <name evidence="9" type="ORF">PSALAMII_LOCUS6275</name>
</gene>
<keyword evidence="5" id="KW-0804">Transcription</keyword>
<dbReference type="Pfam" id="PF11951">
    <property type="entry name" value="Fungal_trans_2"/>
    <property type="match status" value="1"/>
</dbReference>
<comment type="caution">
    <text evidence="9">The sequence shown here is derived from an EMBL/GenBank/DDBJ whole genome shotgun (WGS) entry which is preliminary data.</text>
</comment>
<evidence type="ECO:0000256" key="4">
    <source>
        <dbReference type="ARBA" id="ARBA00023125"/>
    </source>
</evidence>
<dbReference type="GO" id="GO:0003677">
    <property type="term" value="F:DNA binding"/>
    <property type="evidence" value="ECO:0007669"/>
    <property type="project" value="UniProtKB-KW"/>
</dbReference>
<protein>
    <recommendedName>
        <fullName evidence="8">Zn(2)-C6 fungal-type domain-containing protein</fullName>
    </recommendedName>
</protein>
<evidence type="ECO:0000256" key="2">
    <source>
        <dbReference type="ARBA" id="ARBA00022833"/>
    </source>
</evidence>
<proteinExistence type="predicted"/>
<evidence type="ECO:0000313" key="10">
    <source>
        <dbReference type="Proteomes" id="UP001152646"/>
    </source>
</evidence>
<dbReference type="Pfam" id="PF00172">
    <property type="entry name" value="Zn_clus"/>
    <property type="match status" value="1"/>
</dbReference>
<keyword evidence="4" id="KW-0238">DNA-binding</keyword>
<dbReference type="Proteomes" id="UP001152646">
    <property type="component" value="Unassembled WGS sequence"/>
</dbReference>
<dbReference type="PROSITE" id="PS50048">
    <property type="entry name" value="ZN2_CY6_FUNGAL_2"/>
    <property type="match status" value="1"/>
</dbReference>
<dbReference type="CDD" id="cd00067">
    <property type="entry name" value="GAL4"/>
    <property type="match status" value="1"/>
</dbReference>
<dbReference type="Gene3D" id="4.10.240.10">
    <property type="entry name" value="Zn(2)-C6 fungal-type DNA-binding domain"/>
    <property type="match status" value="1"/>
</dbReference>
<organism evidence="9 10">
    <name type="scientific">Penicillium salamii</name>
    <dbReference type="NCBI Taxonomy" id="1612424"/>
    <lineage>
        <taxon>Eukaryota</taxon>
        <taxon>Fungi</taxon>
        <taxon>Dikarya</taxon>
        <taxon>Ascomycota</taxon>
        <taxon>Pezizomycotina</taxon>
        <taxon>Eurotiomycetes</taxon>
        <taxon>Eurotiomycetidae</taxon>
        <taxon>Eurotiales</taxon>
        <taxon>Aspergillaceae</taxon>
        <taxon>Penicillium</taxon>
    </lineage>
</organism>
<dbReference type="PROSITE" id="PS00463">
    <property type="entry name" value="ZN2_CY6_FUNGAL_1"/>
    <property type="match status" value="1"/>
</dbReference>
<dbReference type="InterPro" id="IPR001138">
    <property type="entry name" value="Zn2Cys6_DnaBD"/>
</dbReference>
<keyword evidence="6" id="KW-0539">Nucleus</keyword>
<sequence>MGGKPFESRGCHACRQRKVKCDQQKPQCAVCLKRSTKCPGYDRDSGVFIHHKPNDRDHYLNTETKQNHKLSKSRCTSTGRKCDGYEQGVDKRTREWRESRAKNQNNEALQIQCFSKVRTLVTTVPQPLASACQIDLTWNERWLLDFYQNHTAVRFSHYFQNSFWSGLVLQMCQNHPAVRHAVIAMSAWHTHLERIPAIDKEHLDSSLALLHCTKAIAYLRESLTREIQTPQSSSLVYKKVMLVTCLAFIVLALFQGDVYSARNHLVSGYKIFKEWNVQKDKDFTGVALGQVFAHIHVHWFFCSHPEIFVEGFELLDGENRICPSITAAPSKITSPLYSGVDQMDTIQKFRLLVSDLILNCTACEFEIGPASSIGRSAAIVLNKLRLCRSRLTDTLVELDGLAPEDCDNIKACSLWIGIIEIKLAVAESPNPDEMVYDNHLEQFQHITNIARILADSATRSSDTEFSPFSYRYSVLPALLWSAAKCRDWRVRRDICFIMHKRPGDDYWVSATTLALKRLIDVESIEVKPGEIIPESARAYWVKVKIQSEKSRVELRYRRPRYGSQSRDDGEEWERDSTNY</sequence>
<dbReference type="OrthoDB" id="2593732at2759"/>
<dbReference type="GO" id="GO:0000981">
    <property type="term" value="F:DNA-binding transcription factor activity, RNA polymerase II-specific"/>
    <property type="evidence" value="ECO:0007669"/>
    <property type="project" value="InterPro"/>
</dbReference>